<dbReference type="InterPro" id="IPR008972">
    <property type="entry name" value="Cupredoxin"/>
</dbReference>
<dbReference type="Proteomes" id="UP000647172">
    <property type="component" value="Unassembled WGS sequence"/>
</dbReference>
<evidence type="ECO:0000256" key="2">
    <source>
        <dbReference type="ARBA" id="ARBA00022723"/>
    </source>
</evidence>
<evidence type="ECO:0000259" key="5">
    <source>
        <dbReference type="Pfam" id="PF07731"/>
    </source>
</evidence>
<dbReference type="PANTHER" id="PTHR48267:SF1">
    <property type="entry name" value="BILIRUBIN OXIDASE"/>
    <property type="match status" value="1"/>
</dbReference>
<keyword evidence="3" id="KW-0560">Oxidoreductase</keyword>
<dbReference type="GO" id="GO:0005507">
    <property type="term" value="F:copper ion binding"/>
    <property type="evidence" value="ECO:0007669"/>
    <property type="project" value="InterPro"/>
</dbReference>
<comment type="caution">
    <text evidence="7">The sequence shown here is derived from an EMBL/GenBank/DDBJ whole genome shotgun (WGS) entry which is preliminary data.</text>
</comment>
<dbReference type="RefSeq" id="WP_203775909.1">
    <property type="nucleotide sequence ID" value="NZ_BAAAYJ010000063.1"/>
</dbReference>
<evidence type="ECO:0000256" key="1">
    <source>
        <dbReference type="ARBA" id="ARBA00010609"/>
    </source>
</evidence>
<keyword evidence="8" id="KW-1185">Reference proteome</keyword>
<evidence type="ECO:0000256" key="3">
    <source>
        <dbReference type="ARBA" id="ARBA00023002"/>
    </source>
</evidence>
<proteinExistence type="inferred from homology"/>
<evidence type="ECO:0000256" key="4">
    <source>
        <dbReference type="SAM" id="MobiDB-lite"/>
    </source>
</evidence>
<gene>
    <name evidence="7" type="primary">cotA_2</name>
    <name evidence="7" type="ORF">Ani05nite_72160</name>
</gene>
<feature type="domain" description="Plastocyanin-like" evidence="6">
    <location>
        <begin position="60"/>
        <end position="93"/>
    </location>
</feature>
<organism evidence="7 8">
    <name type="scientific">Actinoplanes nipponensis</name>
    <dbReference type="NCBI Taxonomy" id="135950"/>
    <lineage>
        <taxon>Bacteria</taxon>
        <taxon>Bacillati</taxon>
        <taxon>Actinomycetota</taxon>
        <taxon>Actinomycetes</taxon>
        <taxon>Micromonosporales</taxon>
        <taxon>Micromonosporaceae</taxon>
        <taxon>Actinoplanes</taxon>
    </lineage>
</organism>
<protein>
    <submittedName>
        <fullName evidence="7">Multicopper oxidase</fullName>
    </submittedName>
</protein>
<dbReference type="InterPro" id="IPR011706">
    <property type="entry name" value="Cu-oxidase_C"/>
</dbReference>
<dbReference type="InterPro" id="IPR002355">
    <property type="entry name" value="Cu_oxidase_Cu_BS"/>
</dbReference>
<dbReference type="PROSITE" id="PS00079">
    <property type="entry name" value="MULTICOPPER_OXIDASE1"/>
    <property type="match status" value="1"/>
</dbReference>
<dbReference type="Pfam" id="PF07732">
    <property type="entry name" value="Cu-oxidase_3"/>
    <property type="match status" value="2"/>
</dbReference>
<reference evidence="7" key="1">
    <citation type="submission" date="2021-01" db="EMBL/GenBank/DDBJ databases">
        <title>Whole genome shotgun sequence of Actinoplanes nipponensis NBRC 14063.</title>
        <authorList>
            <person name="Komaki H."/>
            <person name="Tamura T."/>
        </authorList>
    </citation>
    <scope>NUCLEOTIDE SEQUENCE</scope>
    <source>
        <strain evidence="7">NBRC 14063</strain>
    </source>
</reference>
<dbReference type="Gene3D" id="2.60.40.420">
    <property type="entry name" value="Cupredoxins - blue copper proteins"/>
    <property type="match status" value="3"/>
</dbReference>
<name>A0A919JQQ3_9ACTN</name>
<dbReference type="InterPro" id="IPR011707">
    <property type="entry name" value="Cu-oxidase-like_N"/>
</dbReference>
<dbReference type="InterPro" id="IPR033138">
    <property type="entry name" value="Cu_oxidase_CS"/>
</dbReference>
<dbReference type="Pfam" id="PF07731">
    <property type="entry name" value="Cu-oxidase_2"/>
    <property type="match status" value="1"/>
</dbReference>
<keyword evidence="2" id="KW-0479">Metal-binding</keyword>
<evidence type="ECO:0000259" key="6">
    <source>
        <dbReference type="Pfam" id="PF07732"/>
    </source>
</evidence>
<sequence>MTMTVTTTETTAAPGATLTPFVDELPVPPVLRPMYDSHGSGVLRVRARNTTVSLHRALPRTPVWAYEGHLPGPTIEVRRDAPVRIHWINKLTGPLPFASVAGPPGSQNEPGRSGAVPRDLAGVPAWTAVHVHGAAVAAASDGWPENGVLTGDRSVSTYPNQQRATALWYHDHAMNLTAYQVYAGLAGTYLIRDDEEEALDLPSGRRELPLVLKDVNLDLDEQGRFTGRLLHKTEQGANEFFGPYTTVNGRIWPYGRFRPALHRLRMLNASNARTYRLVLLDAAGAPVTGTMWLIGTDGGLLGAPVAVPPDGLVLAPAERADVLVDLRGQAGQTLTLVNTAAAPFRGAPATAAPGTGDPANRLPFPNVMQLRVEAGPAAPATPVPATLSPTFRRLTHDDLPDDHGHRLVMLVKSSKPLREMEPAPDGPGTVRLKAADGTTAGFRMVAGTWADAATFHVTQDGWEIWRVLNLSGQMHPIHLHLVQFQILRREAYDASGFDPATGEAEPPIAHVATLPVPPEEAGWKDTVRVNPNEMAVVAARFTGHSGRYVYHCHLLEHEDAGMMRPFVVLPAGIPGMPGGHSH</sequence>
<feature type="domain" description="Plastocyanin-like" evidence="6">
    <location>
        <begin position="127"/>
        <end position="195"/>
    </location>
</feature>
<dbReference type="PANTHER" id="PTHR48267">
    <property type="entry name" value="CUPREDOXIN SUPERFAMILY PROTEIN"/>
    <property type="match status" value="1"/>
</dbReference>
<feature type="region of interest" description="Disordered" evidence="4">
    <location>
        <begin position="98"/>
        <end position="118"/>
    </location>
</feature>
<dbReference type="AlphaFoldDB" id="A0A919JQQ3"/>
<dbReference type="PROSITE" id="PS00080">
    <property type="entry name" value="MULTICOPPER_OXIDASE2"/>
    <property type="match status" value="1"/>
</dbReference>
<comment type="similarity">
    <text evidence="1">Belongs to the multicopper oxidase family.</text>
</comment>
<evidence type="ECO:0000313" key="8">
    <source>
        <dbReference type="Proteomes" id="UP000647172"/>
    </source>
</evidence>
<evidence type="ECO:0000313" key="7">
    <source>
        <dbReference type="EMBL" id="GIE53682.1"/>
    </source>
</evidence>
<accession>A0A919JQQ3</accession>
<feature type="domain" description="Plastocyanin-like" evidence="5">
    <location>
        <begin position="448"/>
        <end position="570"/>
    </location>
</feature>
<dbReference type="GO" id="GO:0016491">
    <property type="term" value="F:oxidoreductase activity"/>
    <property type="evidence" value="ECO:0007669"/>
    <property type="project" value="UniProtKB-KW"/>
</dbReference>
<dbReference type="EMBL" id="BOMQ01000088">
    <property type="protein sequence ID" value="GIE53682.1"/>
    <property type="molecule type" value="Genomic_DNA"/>
</dbReference>
<dbReference type="SUPFAM" id="SSF49503">
    <property type="entry name" value="Cupredoxins"/>
    <property type="match status" value="3"/>
</dbReference>
<dbReference type="InterPro" id="IPR045087">
    <property type="entry name" value="Cu-oxidase_fam"/>
</dbReference>